<proteinExistence type="inferred from homology"/>
<sequence length="179" mass="18882">MSVERAWQQASAAGVDEPTAERICDSHGAALFSLAHFVLLDRADAQRAVVSVIADVCIERDVARDEVGMRRRLAYLIFVRCLASRATVASLTAERAESPNPGGRGSARAMMASLGSLAGQQRASIALVRFGGFSYRDVAILLDLPAGEVARLLATGLRELAWAGSASPGGGEQDGRGRD</sequence>
<dbReference type="Gene3D" id="1.20.140.160">
    <property type="match status" value="1"/>
</dbReference>
<reference evidence="7" key="1">
    <citation type="submission" date="2016-10" db="EMBL/GenBank/DDBJ databases">
        <authorList>
            <person name="Varghese N."/>
            <person name="Submissions S."/>
        </authorList>
    </citation>
    <scope>NUCLEOTIDE SEQUENCE [LARGE SCALE GENOMIC DNA]</scope>
    <source>
        <strain evidence="7">DSM 45079</strain>
    </source>
</reference>
<keyword evidence="7" id="KW-1185">Reference proteome</keyword>
<name>A0A1H2L7E4_9ACTN</name>
<evidence type="ECO:0000256" key="1">
    <source>
        <dbReference type="ARBA" id="ARBA00010641"/>
    </source>
</evidence>
<accession>A0A1H2L7E4</accession>
<keyword evidence="4" id="KW-0804">Transcription</keyword>
<keyword evidence="2" id="KW-0805">Transcription regulation</keyword>
<dbReference type="SUPFAM" id="SSF88659">
    <property type="entry name" value="Sigma3 and sigma4 domains of RNA polymerase sigma factors"/>
    <property type="match status" value="1"/>
</dbReference>
<dbReference type="GO" id="GO:0016987">
    <property type="term" value="F:sigma factor activity"/>
    <property type="evidence" value="ECO:0007669"/>
    <property type="project" value="UniProtKB-KW"/>
</dbReference>
<keyword evidence="3" id="KW-0731">Sigma factor</keyword>
<evidence type="ECO:0000256" key="2">
    <source>
        <dbReference type="ARBA" id="ARBA00023015"/>
    </source>
</evidence>
<evidence type="ECO:0000259" key="5">
    <source>
        <dbReference type="Pfam" id="PF08281"/>
    </source>
</evidence>
<protein>
    <recommendedName>
        <fullName evidence="5">RNA polymerase sigma factor 70 region 4 type 2 domain-containing protein</fullName>
    </recommendedName>
</protein>
<feature type="domain" description="RNA polymerase sigma factor 70 region 4 type 2" evidence="5">
    <location>
        <begin position="109"/>
        <end position="160"/>
    </location>
</feature>
<dbReference type="STRING" id="419479.SAMN04488563_5301"/>
<dbReference type="EMBL" id="LT629791">
    <property type="protein sequence ID" value="SDU76744.1"/>
    <property type="molecule type" value="Genomic_DNA"/>
</dbReference>
<evidence type="ECO:0000256" key="3">
    <source>
        <dbReference type="ARBA" id="ARBA00023082"/>
    </source>
</evidence>
<dbReference type="Pfam" id="PF08281">
    <property type="entry name" value="Sigma70_r4_2"/>
    <property type="match status" value="1"/>
</dbReference>
<dbReference type="GO" id="GO:0006352">
    <property type="term" value="P:DNA-templated transcription initiation"/>
    <property type="evidence" value="ECO:0007669"/>
    <property type="project" value="InterPro"/>
</dbReference>
<dbReference type="AlphaFoldDB" id="A0A1H2L7E4"/>
<dbReference type="GO" id="GO:0003677">
    <property type="term" value="F:DNA binding"/>
    <property type="evidence" value="ECO:0007669"/>
    <property type="project" value="InterPro"/>
</dbReference>
<organism evidence="6 7">
    <name type="scientific">Jiangella alkaliphila</name>
    <dbReference type="NCBI Taxonomy" id="419479"/>
    <lineage>
        <taxon>Bacteria</taxon>
        <taxon>Bacillati</taxon>
        <taxon>Actinomycetota</taxon>
        <taxon>Actinomycetes</taxon>
        <taxon>Jiangellales</taxon>
        <taxon>Jiangellaceae</taxon>
        <taxon>Jiangella</taxon>
    </lineage>
</organism>
<dbReference type="InterPro" id="IPR013324">
    <property type="entry name" value="RNA_pol_sigma_r3/r4-like"/>
</dbReference>
<evidence type="ECO:0000256" key="4">
    <source>
        <dbReference type="ARBA" id="ARBA00023163"/>
    </source>
</evidence>
<dbReference type="InterPro" id="IPR013249">
    <property type="entry name" value="RNA_pol_sigma70_r4_t2"/>
</dbReference>
<dbReference type="Proteomes" id="UP000182977">
    <property type="component" value="Chromosome I"/>
</dbReference>
<comment type="similarity">
    <text evidence="1">Belongs to the sigma-70 factor family. ECF subfamily.</text>
</comment>
<gene>
    <name evidence="6" type="ORF">SAMN04488563_5301</name>
</gene>
<evidence type="ECO:0000313" key="6">
    <source>
        <dbReference type="EMBL" id="SDU76744.1"/>
    </source>
</evidence>
<evidence type="ECO:0000313" key="7">
    <source>
        <dbReference type="Proteomes" id="UP000182977"/>
    </source>
</evidence>